<proteinExistence type="predicted"/>
<dbReference type="InterPro" id="IPR039760">
    <property type="entry name" value="MOFRL_protein"/>
</dbReference>
<dbReference type="InterPro" id="IPR025286">
    <property type="entry name" value="MOFRL_assoc_dom"/>
</dbReference>
<dbReference type="PANTHER" id="PTHR12227:SF0">
    <property type="entry name" value="GLYCERATE KINASE"/>
    <property type="match status" value="1"/>
</dbReference>
<name>A0A381VIQ8_9ZZZZ</name>
<organism evidence="2">
    <name type="scientific">marine metagenome</name>
    <dbReference type="NCBI Taxonomy" id="408172"/>
    <lineage>
        <taxon>unclassified sequences</taxon>
        <taxon>metagenomes</taxon>
        <taxon>ecological metagenomes</taxon>
    </lineage>
</organism>
<dbReference type="GO" id="GO:0005737">
    <property type="term" value="C:cytoplasm"/>
    <property type="evidence" value="ECO:0007669"/>
    <property type="project" value="TreeGrafter"/>
</dbReference>
<reference evidence="2" key="1">
    <citation type="submission" date="2018-05" db="EMBL/GenBank/DDBJ databases">
        <authorList>
            <person name="Lanie J.A."/>
            <person name="Ng W.-L."/>
            <person name="Kazmierczak K.M."/>
            <person name="Andrzejewski T.M."/>
            <person name="Davidsen T.M."/>
            <person name="Wayne K.J."/>
            <person name="Tettelin H."/>
            <person name="Glass J.I."/>
            <person name="Rusch D."/>
            <person name="Podicherti R."/>
            <person name="Tsui H.-C.T."/>
            <person name="Winkler M.E."/>
        </authorList>
    </citation>
    <scope>NUCLEOTIDE SEQUENCE</scope>
</reference>
<dbReference type="EMBL" id="UINC01008953">
    <property type="protein sequence ID" value="SVA40235.1"/>
    <property type="molecule type" value="Genomic_DNA"/>
</dbReference>
<evidence type="ECO:0000259" key="1">
    <source>
        <dbReference type="Pfam" id="PF13660"/>
    </source>
</evidence>
<dbReference type="InterPro" id="IPR038614">
    <property type="entry name" value="GK_N_sf"/>
</dbReference>
<protein>
    <recommendedName>
        <fullName evidence="1">MOFRL-associated domain-containing protein</fullName>
    </recommendedName>
</protein>
<sequence>MRRREDGLAIFNAAVAAADPAALVGDNLRLDDERLVLGAHVLPLSSQGRVIVVGAGKATPAMALAAEAALGDRIHAGSISTKYDHAIPLRHIRTCECAHPIPDRAGVDGWKRMSQLIDTLTEDDVVLCLLSGGGSALMPAPAPGITLEDKGSTTAALLGCGATIDEINAIRKHLSSVKGGWLSRRAMPARVISMMVSDVIGDAVDTIASGPTAPDPTTFADCIDIIDSRGIRSHLSDSGLRRLEAGVAGEIPETPGTGDPVFERTLNIVVGNNTLALNA</sequence>
<dbReference type="PANTHER" id="PTHR12227">
    <property type="entry name" value="GLYCERATE KINASE"/>
    <property type="match status" value="1"/>
</dbReference>
<evidence type="ECO:0000313" key="2">
    <source>
        <dbReference type="EMBL" id="SVA40235.1"/>
    </source>
</evidence>
<dbReference type="Gene3D" id="3.40.50.10180">
    <property type="entry name" value="Glycerate kinase, MOFRL-like N-terminal domain"/>
    <property type="match status" value="1"/>
</dbReference>
<dbReference type="AlphaFoldDB" id="A0A381VIQ8"/>
<accession>A0A381VIQ8</accession>
<dbReference type="SUPFAM" id="SSF82544">
    <property type="entry name" value="GckA/TtuD-like"/>
    <property type="match status" value="1"/>
</dbReference>
<feature type="domain" description="MOFRL-associated" evidence="1">
    <location>
        <begin position="9"/>
        <end position="243"/>
    </location>
</feature>
<dbReference type="GO" id="GO:0008887">
    <property type="term" value="F:glycerate kinase activity"/>
    <property type="evidence" value="ECO:0007669"/>
    <property type="project" value="InterPro"/>
</dbReference>
<gene>
    <name evidence="2" type="ORF">METZ01_LOCUS93089</name>
</gene>
<dbReference type="Pfam" id="PF13660">
    <property type="entry name" value="DUF4147"/>
    <property type="match status" value="1"/>
</dbReference>
<feature type="non-terminal residue" evidence="2">
    <location>
        <position position="279"/>
    </location>
</feature>